<accession>A0A5B7DHM4</accession>
<evidence type="ECO:0000313" key="2">
    <source>
        <dbReference type="EMBL" id="MPC20868.1"/>
    </source>
</evidence>
<proteinExistence type="predicted"/>
<name>A0A5B7DHM4_PORTR</name>
<dbReference type="EMBL" id="VSRR010000918">
    <property type="protein sequence ID" value="MPC20868.1"/>
    <property type="molecule type" value="Genomic_DNA"/>
</dbReference>
<sequence>MDEKEVPPNMAGEAGTSTSNLTLHLRERHGSPTQDLSRVPRRLPAKKHSHRSAWVTYRAPCFTVSLQRVGQAACSAFCW</sequence>
<dbReference type="AlphaFoldDB" id="A0A5B7DHM4"/>
<reference evidence="2 3" key="1">
    <citation type="submission" date="2019-05" db="EMBL/GenBank/DDBJ databases">
        <title>Another draft genome of Portunus trituberculatus and its Hox gene families provides insights of decapod evolution.</title>
        <authorList>
            <person name="Jeong J.-H."/>
            <person name="Song I."/>
            <person name="Kim S."/>
            <person name="Choi T."/>
            <person name="Kim D."/>
            <person name="Ryu S."/>
            <person name="Kim W."/>
        </authorList>
    </citation>
    <scope>NUCLEOTIDE SEQUENCE [LARGE SCALE GENOMIC DNA]</scope>
    <source>
        <tissue evidence="2">Muscle</tissue>
    </source>
</reference>
<evidence type="ECO:0000313" key="3">
    <source>
        <dbReference type="Proteomes" id="UP000324222"/>
    </source>
</evidence>
<gene>
    <name evidence="2" type="ORF">E2C01_013830</name>
</gene>
<protein>
    <submittedName>
        <fullName evidence="2">Uncharacterized protein</fullName>
    </submittedName>
</protein>
<keyword evidence="3" id="KW-1185">Reference proteome</keyword>
<comment type="caution">
    <text evidence="2">The sequence shown here is derived from an EMBL/GenBank/DDBJ whole genome shotgun (WGS) entry which is preliminary data.</text>
</comment>
<feature type="region of interest" description="Disordered" evidence="1">
    <location>
        <begin position="1"/>
        <end position="47"/>
    </location>
</feature>
<dbReference type="Proteomes" id="UP000324222">
    <property type="component" value="Unassembled WGS sequence"/>
</dbReference>
<organism evidence="2 3">
    <name type="scientific">Portunus trituberculatus</name>
    <name type="common">Swimming crab</name>
    <name type="synonym">Neptunus trituberculatus</name>
    <dbReference type="NCBI Taxonomy" id="210409"/>
    <lineage>
        <taxon>Eukaryota</taxon>
        <taxon>Metazoa</taxon>
        <taxon>Ecdysozoa</taxon>
        <taxon>Arthropoda</taxon>
        <taxon>Crustacea</taxon>
        <taxon>Multicrustacea</taxon>
        <taxon>Malacostraca</taxon>
        <taxon>Eumalacostraca</taxon>
        <taxon>Eucarida</taxon>
        <taxon>Decapoda</taxon>
        <taxon>Pleocyemata</taxon>
        <taxon>Brachyura</taxon>
        <taxon>Eubrachyura</taxon>
        <taxon>Portunoidea</taxon>
        <taxon>Portunidae</taxon>
        <taxon>Portuninae</taxon>
        <taxon>Portunus</taxon>
    </lineage>
</organism>
<evidence type="ECO:0000256" key="1">
    <source>
        <dbReference type="SAM" id="MobiDB-lite"/>
    </source>
</evidence>